<evidence type="ECO:0000313" key="7">
    <source>
        <dbReference type="EMBL" id="GCB64562.1"/>
    </source>
</evidence>
<dbReference type="PRINTS" id="PR00259">
    <property type="entry name" value="TMFOUR"/>
</dbReference>
<evidence type="ECO:0000256" key="6">
    <source>
        <dbReference type="RuleBase" id="RU361218"/>
    </source>
</evidence>
<dbReference type="Pfam" id="PF00335">
    <property type="entry name" value="Tetraspanin"/>
    <property type="match status" value="1"/>
</dbReference>
<dbReference type="InterPro" id="IPR018499">
    <property type="entry name" value="Tetraspanin/Peripherin"/>
</dbReference>
<evidence type="ECO:0000256" key="4">
    <source>
        <dbReference type="ARBA" id="ARBA00022989"/>
    </source>
</evidence>
<sequence length="249" mass="27738">MCGTARISKLLLAVVGPLLSGSAVVPGLGGLFLLFINRSYRHFIGNDYLLLPASLSFVVAGLLLLTGIIGLCVAVNQSHCLRGTFLYLVLILFGLEVTTGTLGYINSVRVMPADLDRFNEIFRKYSDNDSMIESRAVDRLQQNMHCCGVRNYTDWTQFPWFVQSGNDSVPQSCCARNFTTCRGDMEEPELLYTQGCLLTLRDELQWIFLFTLGWVVAVCCLQTLGALMICLWTNTDSAPYQLLNTDNFS</sequence>
<protein>
    <recommendedName>
        <fullName evidence="6">Tetraspanin</fullName>
    </recommendedName>
</protein>
<organism evidence="7 8">
    <name type="scientific">Scyliorhinus torazame</name>
    <name type="common">Cloudy catshark</name>
    <name type="synonym">Catulus torazame</name>
    <dbReference type="NCBI Taxonomy" id="75743"/>
    <lineage>
        <taxon>Eukaryota</taxon>
        <taxon>Metazoa</taxon>
        <taxon>Chordata</taxon>
        <taxon>Craniata</taxon>
        <taxon>Vertebrata</taxon>
        <taxon>Chondrichthyes</taxon>
        <taxon>Elasmobranchii</taxon>
        <taxon>Galeomorphii</taxon>
        <taxon>Galeoidea</taxon>
        <taxon>Carcharhiniformes</taxon>
        <taxon>Scyliorhinidae</taxon>
        <taxon>Scyliorhinus</taxon>
    </lineage>
</organism>
<dbReference type="InterPro" id="IPR008952">
    <property type="entry name" value="Tetraspanin_EC2_sf"/>
</dbReference>
<dbReference type="AlphaFoldDB" id="A0A401NUQ7"/>
<dbReference type="STRING" id="75743.A0A401NUQ7"/>
<comment type="subcellular location">
    <subcellularLocation>
        <location evidence="1 6">Membrane</location>
        <topology evidence="1 6">Multi-pass membrane protein</topology>
    </subcellularLocation>
</comment>
<evidence type="ECO:0000256" key="3">
    <source>
        <dbReference type="ARBA" id="ARBA00022692"/>
    </source>
</evidence>
<dbReference type="GO" id="GO:0005886">
    <property type="term" value="C:plasma membrane"/>
    <property type="evidence" value="ECO:0007669"/>
    <property type="project" value="TreeGrafter"/>
</dbReference>
<keyword evidence="5 6" id="KW-0472">Membrane</keyword>
<keyword evidence="3 6" id="KW-0812">Transmembrane</keyword>
<dbReference type="OMA" id="HKQLKCC"/>
<gene>
    <name evidence="7" type="ORF">scyTo_0013357</name>
</gene>
<evidence type="ECO:0000256" key="1">
    <source>
        <dbReference type="ARBA" id="ARBA00004141"/>
    </source>
</evidence>
<dbReference type="InterPro" id="IPR000301">
    <property type="entry name" value="Tetraspanin_animals"/>
</dbReference>
<dbReference type="EMBL" id="BFAA01006783">
    <property type="protein sequence ID" value="GCB64562.1"/>
    <property type="molecule type" value="Genomic_DNA"/>
</dbReference>
<evidence type="ECO:0000313" key="8">
    <source>
        <dbReference type="Proteomes" id="UP000288216"/>
    </source>
</evidence>
<dbReference type="PIRSF" id="PIRSF002419">
    <property type="entry name" value="Tetraspanin"/>
    <property type="match status" value="1"/>
</dbReference>
<dbReference type="PANTHER" id="PTHR19282">
    <property type="entry name" value="TETRASPANIN"/>
    <property type="match status" value="1"/>
</dbReference>
<proteinExistence type="inferred from homology"/>
<comment type="caution">
    <text evidence="7">The sequence shown here is derived from an EMBL/GenBank/DDBJ whole genome shotgun (WGS) entry which is preliminary data.</text>
</comment>
<name>A0A401NUQ7_SCYTO</name>
<keyword evidence="4 6" id="KW-1133">Transmembrane helix</keyword>
<reference evidence="7 8" key="1">
    <citation type="journal article" date="2018" name="Nat. Ecol. Evol.">
        <title>Shark genomes provide insights into elasmobranch evolution and the origin of vertebrates.</title>
        <authorList>
            <person name="Hara Y"/>
            <person name="Yamaguchi K"/>
            <person name="Onimaru K"/>
            <person name="Kadota M"/>
            <person name="Koyanagi M"/>
            <person name="Keeley SD"/>
            <person name="Tatsumi K"/>
            <person name="Tanaka K"/>
            <person name="Motone F"/>
            <person name="Kageyama Y"/>
            <person name="Nozu R"/>
            <person name="Adachi N"/>
            <person name="Nishimura O"/>
            <person name="Nakagawa R"/>
            <person name="Tanegashima C"/>
            <person name="Kiyatake I"/>
            <person name="Matsumoto R"/>
            <person name="Murakumo K"/>
            <person name="Nishida K"/>
            <person name="Terakita A"/>
            <person name="Kuratani S"/>
            <person name="Sato K"/>
            <person name="Hyodo S Kuraku.S."/>
        </authorList>
    </citation>
    <scope>NUCLEOTIDE SEQUENCE [LARGE SCALE GENOMIC DNA]</scope>
</reference>
<evidence type="ECO:0000256" key="5">
    <source>
        <dbReference type="ARBA" id="ARBA00023136"/>
    </source>
</evidence>
<dbReference type="OrthoDB" id="10033535at2759"/>
<dbReference type="PANTHER" id="PTHR19282:SF544">
    <property type="entry name" value="TETRASPANIN"/>
    <property type="match status" value="1"/>
</dbReference>
<comment type="similarity">
    <text evidence="2 6">Belongs to the tetraspanin (TM4SF) family.</text>
</comment>
<dbReference type="Proteomes" id="UP000288216">
    <property type="component" value="Unassembled WGS sequence"/>
</dbReference>
<dbReference type="Gene3D" id="1.10.1450.10">
    <property type="entry name" value="Tetraspanin"/>
    <property type="match status" value="1"/>
</dbReference>
<feature type="transmembrane region" description="Helical" evidence="6">
    <location>
        <begin position="48"/>
        <end position="73"/>
    </location>
</feature>
<accession>A0A401NUQ7</accession>
<evidence type="ECO:0000256" key="2">
    <source>
        <dbReference type="ARBA" id="ARBA00006840"/>
    </source>
</evidence>
<feature type="transmembrane region" description="Helical" evidence="6">
    <location>
        <begin position="85"/>
        <end position="105"/>
    </location>
</feature>
<feature type="transmembrane region" description="Helical" evidence="6">
    <location>
        <begin position="207"/>
        <end position="232"/>
    </location>
</feature>
<dbReference type="SUPFAM" id="SSF48652">
    <property type="entry name" value="Tetraspanin"/>
    <property type="match status" value="1"/>
</dbReference>
<feature type="transmembrane region" description="Helical" evidence="6">
    <location>
        <begin position="12"/>
        <end position="36"/>
    </location>
</feature>
<keyword evidence="8" id="KW-1185">Reference proteome</keyword>